<protein>
    <submittedName>
        <fullName evidence="1">Uncharacterized protein</fullName>
    </submittedName>
</protein>
<evidence type="ECO:0000313" key="1">
    <source>
        <dbReference type="EMBL" id="GLF95239.1"/>
    </source>
</evidence>
<organism evidence="1 2">
    <name type="scientific">Streptomyces yaizuensis</name>
    <dbReference type="NCBI Taxonomy" id="2989713"/>
    <lineage>
        <taxon>Bacteria</taxon>
        <taxon>Bacillati</taxon>
        <taxon>Actinomycetota</taxon>
        <taxon>Actinomycetes</taxon>
        <taxon>Kitasatosporales</taxon>
        <taxon>Streptomycetaceae</taxon>
        <taxon>Streptomyces</taxon>
    </lineage>
</organism>
<dbReference type="RefSeq" id="WP_323447290.1">
    <property type="nucleotide sequence ID" value="NZ_BSBI01000004.1"/>
</dbReference>
<proteinExistence type="predicted"/>
<evidence type="ECO:0000313" key="2">
    <source>
        <dbReference type="Proteomes" id="UP001291653"/>
    </source>
</evidence>
<dbReference type="Proteomes" id="UP001291653">
    <property type="component" value="Unassembled WGS sequence"/>
</dbReference>
<dbReference type="EMBL" id="BSBI01000004">
    <property type="protein sequence ID" value="GLF95239.1"/>
    <property type="molecule type" value="Genomic_DNA"/>
</dbReference>
<accession>A0ABQ5NXZ7</accession>
<comment type="caution">
    <text evidence="1">The sequence shown here is derived from an EMBL/GenBank/DDBJ whole genome shotgun (WGS) entry which is preliminary data.</text>
</comment>
<name>A0ABQ5NXZ7_9ACTN</name>
<keyword evidence="2" id="KW-1185">Reference proteome</keyword>
<gene>
    <name evidence="1" type="ORF">SYYSPA8_13100</name>
</gene>
<reference evidence="1 2" key="1">
    <citation type="submission" date="2022-10" db="EMBL/GenBank/DDBJ databases">
        <title>Draft genome sequence of Streptomyces sp. YSPA8.</title>
        <authorList>
            <person name="Moriuchi R."/>
            <person name="Dohra H."/>
            <person name="Yamamura H."/>
            <person name="Kodani S."/>
        </authorList>
    </citation>
    <scope>NUCLEOTIDE SEQUENCE [LARGE SCALE GENOMIC DNA]</scope>
    <source>
        <strain evidence="1 2">YSPA8</strain>
    </source>
</reference>
<sequence>MDSPASWPTRSPYKLDWDEGPQSIAALKEALSPWPEVLERFVHDLESAPFTGDEPLENVRSVISEYRREWMLLVHPLIRQAVEESASGPSGDGVPADVVFAEYDPTTFEHASGDRR</sequence>